<accession>A0ABR7WNX1</accession>
<name>A0ABR7WNX1_9SPHI</name>
<protein>
    <recommendedName>
        <fullName evidence="4">Outer membrane protein with beta-barrel domain</fullName>
    </recommendedName>
</protein>
<dbReference type="Proteomes" id="UP000606600">
    <property type="component" value="Unassembled WGS sequence"/>
</dbReference>
<organism evidence="2 3">
    <name type="scientific">Mucilaginibacter pankratovii</name>
    <dbReference type="NCBI Taxonomy" id="2772110"/>
    <lineage>
        <taxon>Bacteria</taxon>
        <taxon>Pseudomonadati</taxon>
        <taxon>Bacteroidota</taxon>
        <taxon>Sphingobacteriia</taxon>
        <taxon>Sphingobacteriales</taxon>
        <taxon>Sphingobacteriaceae</taxon>
        <taxon>Mucilaginibacter</taxon>
    </lineage>
</organism>
<keyword evidence="1" id="KW-0732">Signal</keyword>
<evidence type="ECO:0008006" key="4">
    <source>
        <dbReference type="Google" id="ProtNLM"/>
    </source>
</evidence>
<keyword evidence="3" id="KW-1185">Reference proteome</keyword>
<proteinExistence type="predicted"/>
<feature type="signal peptide" evidence="1">
    <location>
        <begin position="1"/>
        <end position="19"/>
    </location>
</feature>
<feature type="chain" id="PRO_5045046625" description="Outer membrane protein with beta-barrel domain" evidence="1">
    <location>
        <begin position="20"/>
        <end position="278"/>
    </location>
</feature>
<evidence type="ECO:0000313" key="2">
    <source>
        <dbReference type="EMBL" id="MBD1363002.1"/>
    </source>
</evidence>
<evidence type="ECO:0000313" key="3">
    <source>
        <dbReference type="Proteomes" id="UP000606600"/>
    </source>
</evidence>
<evidence type="ECO:0000256" key="1">
    <source>
        <dbReference type="SAM" id="SignalP"/>
    </source>
</evidence>
<dbReference type="RefSeq" id="WP_191187677.1">
    <property type="nucleotide sequence ID" value="NZ_JACWMY010000002.1"/>
</dbReference>
<gene>
    <name evidence="2" type="ORF">IDJ77_04190</name>
</gene>
<comment type="caution">
    <text evidence="2">The sequence shown here is derived from an EMBL/GenBank/DDBJ whole genome shotgun (WGS) entry which is preliminary data.</text>
</comment>
<sequence length="278" mass="30397">MKTLKMLILLATLPVLALAQTKEQALQNVKDRKGWYIGPGIYYADLTTQWKYNQTPPATGVPFFDASQGFGHDESRTLITIGIERKSIFGTPALRDGIFVNHYDYSGNYRGTEYAPSFNFVDFDLGADVLIGPSGKTYAHWLDTDEPISSGGLTAGASAYIRMSWQLILSPKLRLTPFSVAIGGQYLHIKNNGNGSAQSPLLKDFNYDQGWNENLSTLYLSVGILGIETGSLSITPEVRILTLSAASTSLKPARIIGGVQSESNPTFITFGVKVLKKF</sequence>
<dbReference type="EMBL" id="JACWMY010000002">
    <property type="protein sequence ID" value="MBD1363002.1"/>
    <property type="molecule type" value="Genomic_DNA"/>
</dbReference>
<reference evidence="2 3" key="1">
    <citation type="submission" date="2020-09" db="EMBL/GenBank/DDBJ databases">
        <title>Novel species of Mucilaginibacter isolated from a glacier on the Tibetan Plateau.</title>
        <authorList>
            <person name="Liu Q."/>
            <person name="Xin Y.-H."/>
        </authorList>
    </citation>
    <scope>NUCLEOTIDE SEQUENCE [LARGE SCALE GENOMIC DNA]</scope>
    <source>
        <strain evidence="2 3">ZT4R22</strain>
    </source>
</reference>